<dbReference type="Gene3D" id="3.30.70.270">
    <property type="match status" value="1"/>
</dbReference>
<accession>A0A1Y5RPH7</accession>
<dbReference type="EC" id="3.1.4.52" evidence="4"/>
<name>A0A1Y5RPH7_9RHOB</name>
<dbReference type="GO" id="GO:0071111">
    <property type="term" value="F:cyclic-guanylate-specific phosphodiesterase activity"/>
    <property type="evidence" value="ECO:0007669"/>
    <property type="project" value="UniProtKB-EC"/>
</dbReference>
<dbReference type="InterPro" id="IPR035919">
    <property type="entry name" value="EAL_sf"/>
</dbReference>
<evidence type="ECO:0000259" key="2">
    <source>
        <dbReference type="PROSITE" id="PS50883"/>
    </source>
</evidence>
<keyword evidence="4" id="KW-0378">Hydrolase</keyword>
<dbReference type="InterPro" id="IPR043128">
    <property type="entry name" value="Rev_trsase/Diguanyl_cyclase"/>
</dbReference>
<evidence type="ECO:0000259" key="3">
    <source>
        <dbReference type="PROSITE" id="PS50887"/>
    </source>
</evidence>
<keyword evidence="1" id="KW-0812">Transmembrane</keyword>
<dbReference type="PROSITE" id="PS50883">
    <property type="entry name" value="EAL"/>
    <property type="match status" value="1"/>
</dbReference>
<feature type="domain" description="EAL" evidence="2">
    <location>
        <begin position="243"/>
        <end position="498"/>
    </location>
</feature>
<dbReference type="Pfam" id="PF00990">
    <property type="entry name" value="GGDEF"/>
    <property type="match status" value="1"/>
</dbReference>
<dbReference type="SMART" id="SM00052">
    <property type="entry name" value="EAL"/>
    <property type="match status" value="1"/>
</dbReference>
<protein>
    <submittedName>
        <fullName evidence="4">Cyclic di-GMP phosphodiesterase Gmr</fullName>
        <ecNumber evidence="4">3.1.4.52</ecNumber>
    </submittedName>
</protein>
<dbReference type="InterPro" id="IPR000160">
    <property type="entry name" value="GGDEF_dom"/>
</dbReference>
<dbReference type="Proteomes" id="UP000193827">
    <property type="component" value="Unassembled WGS sequence"/>
</dbReference>
<feature type="domain" description="GGDEF" evidence="3">
    <location>
        <begin position="98"/>
        <end position="234"/>
    </location>
</feature>
<dbReference type="Pfam" id="PF00563">
    <property type="entry name" value="EAL"/>
    <property type="match status" value="1"/>
</dbReference>
<evidence type="ECO:0000313" key="4">
    <source>
        <dbReference type="EMBL" id="SLN21265.1"/>
    </source>
</evidence>
<feature type="transmembrane region" description="Helical" evidence="1">
    <location>
        <begin position="25"/>
        <end position="55"/>
    </location>
</feature>
<dbReference type="PANTHER" id="PTHR33121:SF70">
    <property type="entry name" value="SIGNALING PROTEIN YKOW"/>
    <property type="match status" value="1"/>
</dbReference>
<dbReference type="InterPro" id="IPR029787">
    <property type="entry name" value="Nucleotide_cyclase"/>
</dbReference>
<dbReference type="SUPFAM" id="SSF55073">
    <property type="entry name" value="Nucleotide cyclase"/>
    <property type="match status" value="1"/>
</dbReference>
<dbReference type="CDD" id="cd01948">
    <property type="entry name" value="EAL"/>
    <property type="match status" value="1"/>
</dbReference>
<dbReference type="PROSITE" id="PS50887">
    <property type="entry name" value="GGDEF"/>
    <property type="match status" value="1"/>
</dbReference>
<keyword evidence="1" id="KW-1133">Transmembrane helix</keyword>
<dbReference type="InterPro" id="IPR001633">
    <property type="entry name" value="EAL_dom"/>
</dbReference>
<proteinExistence type="predicted"/>
<reference evidence="4 5" key="1">
    <citation type="submission" date="2017-03" db="EMBL/GenBank/DDBJ databases">
        <authorList>
            <person name="Afonso C.L."/>
            <person name="Miller P.J."/>
            <person name="Scott M.A."/>
            <person name="Spackman E."/>
            <person name="Goraichik I."/>
            <person name="Dimitrov K.M."/>
            <person name="Suarez D.L."/>
            <person name="Swayne D.E."/>
        </authorList>
    </citation>
    <scope>NUCLEOTIDE SEQUENCE [LARGE SCALE GENOMIC DNA]</scope>
    <source>
        <strain evidence="4 5">CECT 8287</strain>
    </source>
</reference>
<dbReference type="Gene3D" id="3.20.20.450">
    <property type="entry name" value="EAL domain"/>
    <property type="match status" value="1"/>
</dbReference>
<keyword evidence="1" id="KW-0472">Membrane</keyword>
<organism evidence="4 5">
    <name type="scientific">Roseovarius litorisediminis</name>
    <dbReference type="NCBI Taxonomy" id="1312363"/>
    <lineage>
        <taxon>Bacteria</taxon>
        <taxon>Pseudomonadati</taxon>
        <taxon>Pseudomonadota</taxon>
        <taxon>Alphaproteobacteria</taxon>
        <taxon>Rhodobacterales</taxon>
        <taxon>Roseobacteraceae</taxon>
        <taxon>Roseovarius</taxon>
    </lineage>
</organism>
<dbReference type="NCBIfam" id="TIGR00254">
    <property type="entry name" value="GGDEF"/>
    <property type="match status" value="1"/>
</dbReference>
<dbReference type="InterPro" id="IPR050706">
    <property type="entry name" value="Cyclic-di-GMP_PDE-like"/>
</dbReference>
<keyword evidence="5" id="KW-1185">Reference proteome</keyword>
<dbReference type="SUPFAM" id="SSF141868">
    <property type="entry name" value="EAL domain-like"/>
    <property type="match status" value="1"/>
</dbReference>
<dbReference type="OrthoDB" id="9814202at2"/>
<gene>
    <name evidence="4" type="primary">gmr</name>
    <name evidence="4" type="ORF">PEL8287_00902</name>
</gene>
<dbReference type="PANTHER" id="PTHR33121">
    <property type="entry name" value="CYCLIC DI-GMP PHOSPHODIESTERASE PDEF"/>
    <property type="match status" value="1"/>
</dbReference>
<evidence type="ECO:0000256" key="1">
    <source>
        <dbReference type="SAM" id="Phobius"/>
    </source>
</evidence>
<dbReference type="EMBL" id="FWFL01000002">
    <property type="protein sequence ID" value="SLN21265.1"/>
    <property type="molecule type" value="Genomic_DNA"/>
</dbReference>
<dbReference type="SMART" id="SM00267">
    <property type="entry name" value="GGDEF"/>
    <property type="match status" value="1"/>
</dbReference>
<evidence type="ECO:0000313" key="5">
    <source>
        <dbReference type="Proteomes" id="UP000193827"/>
    </source>
</evidence>
<dbReference type="AlphaFoldDB" id="A0A1Y5RPH7"/>
<sequence length="512" mass="56325">MLSHLCSKLSNIWPTLISALSGRHLLAFLPAFVLVGFWLGGEILLVAVALGFPFFQYIFQHFLSGNPNQNAPHFAEFGGNNIHKTLDGFLAETRKTNQKTACFLIEIDDFHAIHERYGQQAAEDVMSLCAKRLQSAIRTRDQVIPLPIRQIGVATAPVKHLNLETCLQMASRFQAAVEEPIALDTTTIYLSVSVGFCMTTDIASPSGKSLVDSATLALREALRHGPSALRAYSQGMGDFQACPHLLADEIKKALDAGQFQAWYQPQISTDTGQVTGFEALARWMHPDHGMIAPIEFLPAIEASGSIERLGEVMLFQALTALSRWDQLGFNVPHIGVNFSSSELQNPRLVEKIEWQLDRFELKPDRLAVEILETVIGISPKDMVTRNISALATLGCLIDLDDFGTGHASISSIRRFAVQRLKIDRSFVLKIDQDPEQQRMVSAILVMSESLGLDSLAEGVESAGEHAMLAQLGCRHVQGFGIGRPMPFDMTADWMNAHLSKLSKAPTIGRHTG</sequence>